<dbReference type="AlphaFoldDB" id="A0A917C606"/>
<keyword evidence="2" id="KW-1003">Cell membrane</keyword>
<dbReference type="SMART" id="SM00283">
    <property type="entry name" value="MA"/>
    <property type="match status" value="1"/>
</dbReference>
<dbReference type="CDD" id="cd06225">
    <property type="entry name" value="HAMP"/>
    <property type="match status" value="1"/>
</dbReference>
<evidence type="ECO:0000259" key="9">
    <source>
        <dbReference type="PROSITE" id="PS50885"/>
    </source>
</evidence>
<proteinExistence type="inferred from homology"/>
<dbReference type="GO" id="GO:0007165">
    <property type="term" value="P:signal transduction"/>
    <property type="evidence" value="ECO:0007669"/>
    <property type="project" value="UniProtKB-KW"/>
</dbReference>
<comment type="subcellular location">
    <subcellularLocation>
        <location evidence="1">Cell inner membrane</location>
        <topology evidence="1">Multi-pass membrane protein</topology>
    </subcellularLocation>
</comment>
<feature type="domain" description="HAMP" evidence="9">
    <location>
        <begin position="211"/>
        <end position="264"/>
    </location>
</feature>
<evidence type="ECO:0000313" key="11">
    <source>
        <dbReference type="Proteomes" id="UP000632498"/>
    </source>
</evidence>
<reference evidence="10" key="1">
    <citation type="journal article" date="2014" name="Int. J. Syst. Evol. Microbiol.">
        <title>Complete genome sequence of Corynebacterium casei LMG S-19264T (=DSM 44701T), isolated from a smear-ripened cheese.</title>
        <authorList>
            <consortium name="US DOE Joint Genome Institute (JGI-PGF)"/>
            <person name="Walter F."/>
            <person name="Albersmeier A."/>
            <person name="Kalinowski J."/>
            <person name="Ruckert C."/>
        </authorList>
    </citation>
    <scope>NUCLEOTIDE SEQUENCE</scope>
    <source>
        <strain evidence="10">CGMCC 1.15254</strain>
    </source>
</reference>
<keyword evidence="3 5" id="KW-0807">Transducer</keyword>
<dbReference type="Gene3D" id="1.10.8.500">
    <property type="entry name" value="HAMP domain in histidine kinase"/>
    <property type="match status" value="1"/>
</dbReference>
<dbReference type="GO" id="GO:0005886">
    <property type="term" value="C:plasma membrane"/>
    <property type="evidence" value="ECO:0007669"/>
    <property type="project" value="UniProtKB-SubCell"/>
</dbReference>
<evidence type="ECO:0000256" key="3">
    <source>
        <dbReference type="ARBA" id="ARBA00023224"/>
    </source>
</evidence>
<evidence type="ECO:0000256" key="2">
    <source>
        <dbReference type="ARBA" id="ARBA00022519"/>
    </source>
</evidence>
<feature type="transmembrane region" description="Helical" evidence="6">
    <location>
        <begin position="189"/>
        <end position="210"/>
    </location>
</feature>
<dbReference type="InterPro" id="IPR003660">
    <property type="entry name" value="HAMP_dom"/>
</dbReference>
<dbReference type="GO" id="GO:0004888">
    <property type="term" value="F:transmembrane signaling receptor activity"/>
    <property type="evidence" value="ECO:0007669"/>
    <property type="project" value="InterPro"/>
</dbReference>
<keyword evidence="6" id="KW-0812">Transmembrane</keyword>
<organism evidence="10 11">
    <name type="scientific">Terasakiella brassicae</name>
    <dbReference type="NCBI Taxonomy" id="1634917"/>
    <lineage>
        <taxon>Bacteria</taxon>
        <taxon>Pseudomonadati</taxon>
        <taxon>Pseudomonadota</taxon>
        <taxon>Alphaproteobacteria</taxon>
        <taxon>Rhodospirillales</taxon>
        <taxon>Terasakiellaceae</taxon>
        <taxon>Terasakiella</taxon>
    </lineage>
</organism>
<keyword evidence="6" id="KW-0472">Membrane</keyword>
<dbReference type="SMART" id="SM00304">
    <property type="entry name" value="HAMP"/>
    <property type="match status" value="1"/>
</dbReference>
<keyword evidence="6" id="KW-1133">Transmembrane helix</keyword>
<evidence type="ECO:0000256" key="6">
    <source>
        <dbReference type="SAM" id="Phobius"/>
    </source>
</evidence>
<evidence type="ECO:0000259" key="8">
    <source>
        <dbReference type="PROSITE" id="PS50192"/>
    </source>
</evidence>
<dbReference type="PANTHER" id="PTHR32089">
    <property type="entry name" value="METHYL-ACCEPTING CHEMOTAXIS PROTEIN MCPB"/>
    <property type="match status" value="1"/>
</dbReference>
<dbReference type="InterPro" id="IPR004090">
    <property type="entry name" value="Chemotax_Me-accpt_rcpt"/>
</dbReference>
<protein>
    <recommendedName>
        <fullName evidence="12">Chemotaxis protein</fullName>
    </recommendedName>
</protein>
<dbReference type="SUPFAM" id="SSF58104">
    <property type="entry name" value="Methyl-accepting chemotaxis protein (MCP) signaling domain"/>
    <property type="match status" value="1"/>
</dbReference>
<dbReference type="Pfam" id="PF00672">
    <property type="entry name" value="HAMP"/>
    <property type="match status" value="1"/>
</dbReference>
<evidence type="ECO:0008006" key="12">
    <source>
        <dbReference type="Google" id="ProtNLM"/>
    </source>
</evidence>
<dbReference type="Proteomes" id="UP000632498">
    <property type="component" value="Unassembled WGS sequence"/>
</dbReference>
<keyword evidence="2" id="KW-0997">Cell inner membrane</keyword>
<dbReference type="RefSeq" id="WP_188666660.1">
    <property type="nucleotide sequence ID" value="NZ_BMHV01000029.1"/>
</dbReference>
<feature type="domain" description="Methyl-accepting transducer" evidence="7">
    <location>
        <begin position="304"/>
        <end position="540"/>
    </location>
</feature>
<dbReference type="Gene3D" id="1.10.287.950">
    <property type="entry name" value="Methyl-accepting chemotaxis protein"/>
    <property type="match status" value="1"/>
</dbReference>
<dbReference type="GO" id="GO:0006935">
    <property type="term" value="P:chemotaxis"/>
    <property type="evidence" value="ECO:0007669"/>
    <property type="project" value="InterPro"/>
</dbReference>
<evidence type="ECO:0000313" key="10">
    <source>
        <dbReference type="EMBL" id="GGF73646.1"/>
    </source>
</evidence>
<dbReference type="PRINTS" id="PR00260">
    <property type="entry name" value="CHEMTRNSDUCR"/>
</dbReference>
<accession>A0A917C606</accession>
<evidence type="ECO:0000256" key="4">
    <source>
        <dbReference type="ARBA" id="ARBA00029447"/>
    </source>
</evidence>
<dbReference type="EMBL" id="BMHV01000029">
    <property type="protein sequence ID" value="GGF73646.1"/>
    <property type="molecule type" value="Genomic_DNA"/>
</dbReference>
<feature type="domain" description="T-SNARE coiled-coil homology" evidence="8">
    <location>
        <begin position="456"/>
        <end position="518"/>
    </location>
</feature>
<dbReference type="PROSITE" id="PS50885">
    <property type="entry name" value="HAMP"/>
    <property type="match status" value="1"/>
</dbReference>
<dbReference type="InterPro" id="IPR004089">
    <property type="entry name" value="MCPsignal_dom"/>
</dbReference>
<evidence type="ECO:0000256" key="1">
    <source>
        <dbReference type="ARBA" id="ARBA00004429"/>
    </source>
</evidence>
<dbReference type="PROSITE" id="PS50111">
    <property type="entry name" value="CHEMOTAXIS_TRANSDUC_2"/>
    <property type="match status" value="1"/>
</dbReference>
<dbReference type="InterPro" id="IPR000727">
    <property type="entry name" value="T_SNARE_dom"/>
</dbReference>
<comment type="caution">
    <text evidence="10">The sequence shown here is derived from an EMBL/GenBank/DDBJ whole genome shotgun (WGS) entry which is preliminary data.</text>
</comment>
<keyword evidence="11" id="KW-1185">Reference proteome</keyword>
<evidence type="ECO:0000256" key="5">
    <source>
        <dbReference type="PROSITE-ProRule" id="PRU00284"/>
    </source>
</evidence>
<comment type="similarity">
    <text evidence="4">Belongs to the methyl-accepting chemotaxis (MCP) protein family.</text>
</comment>
<dbReference type="PROSITE" id="PS50192">
    <property type="entry name" value="T_SNARE"/>
    <property type="match status" value="1"/>
</dbReference>
<dbReference type="PANTHER" id="PTHR32089:SF112">
    <property type="entry name" value="LYSOZYME-LIKE PROTEIN-RELATED"/>
    <property type="match status" value="1"/>
</dbReference>
<reference evidence="10" key="2">
    <citation type="submission" date="2020-09" db="EMBL/GenBank/DDBJ databases">
        <authorList>
            <person name="Sun Q."/>
            <person name="Zhou Y."/>
        </authorList>
    </citation>
    <scope>NUCLEOTIDE SEQUENCE</scope>
    <source>
        <strain evidence="10">CGMCC 1.15254</strain>
    </source>
</reference>
<sequence>MNLTIRNKIILICAIVLMALSVIWGTGLWTNTKAQKTAQVASDLRRDIDFLNLLRRQNLIVTSQANKMILSAVNEEIDKDLFESMAENGKLLLSNNDKLKQYARDENSQRLVDLITKDLDKLISGLNTGFGPMVEKGTVNFGALTKIGLVVDLIGDRLDRNIGAIGENIQQKLDHSSLEADDSLTASSYITSIGFAIAAGISGILLLFLGRSILLPINEMTQAMSRLADGDKGVEIPATDRQDEVGGMAKAVVVFKESMIKVEELANETVRASEASRERAQKRKALIEVFDRNIGDLVQDVSGSLHSMGKVSQDIHGSTEQILERAENVTQNSSHAATNMGEVSALAEQLASSIAEISQQVNLSSRKSTDGVEKTQATQASVEKLSDAAEKIGQAAGLINSIAEQTNLLALNATIEAARAGEAGKGFAVVAGEVKNLASQTGRATDEIQQYIDAIQSATQDAVLRIGDISDTVSEIDRINASIASAVEEQTAATGNIAQNIDGSSQAVQQVDDFIAVLKGEVEQSCQSAQNVLSKADDLDCQFETLKAQIEVFLSDVRNVRE</sequence>
<dbReference type="Pfam" id="PF00015">
    <property type="entry name" value="MCPsignal"/>
    <property type="match status" value="1"/>
</dbReference>
<name>A0A917C606_9PROT</name>
<gene>
    <name evidence="10" type="ORF">GCM10011332_29620</name>
</gene>
<evidence type="ECO:0000259" key="7">
    <source>
        <dbReference type="PROSITE" id="PS50111"/>
    </source>
</evidence>